<proteinExistence type="predicted"/>
<dbReference type="AlphaFoldDB" id="B2JC82"/>
<dbReference type="EMBL" id="CP001043">
    <property type="protein sequence ID" value="ACC69446.1"/>
    <property type="molecule type" value="Genomic_DNA"/>
</dbReference>
<dbReference type="Proteomes" id="UP000001192">
    <property type="component" value="Chromosome 1"/>
</dbReference>
<dbReference type="RefSeq" id="WP_012399675.1">
    <property type="nucleotide sequence ID" value="NC_010622.1"/>
</dbReference>
<accession>B2JC82</accession>
<name>B2JC82_PARP8</name>
<organism evidence="1 2">
    <name type="scientific">Paraburkholderia phymatum (strain DSM 17167 / CIP 108236 / LMG 21445 / STM815)</name>
    <name type="common">Burkholderia phymatum</name>
    <dbReference type="NCBI Taxonomy" id="391038"/>
    <lineage>
        <taxon>Bacteria</taxon>
        <taxon>Pseudomonadati</taxon>
        <taxon>Pseudomonadota</taxon>
        <taxon>Betaproteobacteria</taxon>
        <taxon>Burkholderiales</taxon>
        <taxon>Burkholderiaceae</taxon>
        <taxon>Paraburkholderia</taxon>
    </lineage>
</organism>
<dbReference type="OrthoDB" id="9092890at2"/>
<evidence type="ECO:0000313" key="2">
    <source>
        <dbReference type="Proteomes" id="UP000001192"/>
    </source>
</evidence>
<reference evidence="2" key="1">
    <citation type="journal article" date="2014" name="Stand. Genomic Sci.">
        <title>Complete genome sequence of Burkholderia phymatum STM815(T), a broad host range and efficient nitrogen-fixing symbiont of Mimosa species.</title>
        <authorList>
            <person name="Moulin L."/>
            <person name="Klonowska A."/>
            <person name="Caroline B."/>
            <person name="Booth K."/>
            <person name="Vriezen J.A."/>
            <person name="Melkonian R."/>
            <person name="James E.K."/>
            <person name="Young J.P."/>
            <person name="Bena G."/>
            <person name="Hauser L."/>
            <person name="Land M."/>
            <person name="Kyrpides N."/>
            <person name="Bruce D."/>
            <person name="Chain P."/>
            <person name="Copeland A."/>
            <person name="Pitluck S."/>
            <person name="Woyke T."/>
            <person name="Lizotte-Waniewski M."/>
            <person name="Bristow J."/>
            <person name="Riley M."/>
        </authorList>
    </citation>
    <scope>NUCLEOTIDE SEQUENCE [LARGE SCALE GENOMIC DNA]</scope>
    <source>
        <strain evidence="2">DSM 17167 / CIP 108236 / LMG 21445 / STM815</strain>
    </source>
</reference>
<gene>
    <name evidence="1" type="ordered locus">Bphy_0253</name>
</gene>
<sequence length="157" mass="17455">MFLTQRSWSVDDRVAIALSAPFHPWKSIAFATTEPKFLVEFGNSYANDGGFRYLLVSGVETLAQMGVAPGTVIDSVHYLSCEGRCHPPVLDALWEIRRISSPDEPAQYAYRREDGTWSGIGQWPITHVVPFEHQTVVFALRFGPTNLQVGKDASQGN</sequence>
<dbReference type="KEGG" id="bph:Bphy_0253"/>
<evidence type="ECO:0000313" key="1">
    <source>
        <dbReference type="EMBL" id="ACC69446.1"/>
    </source>
</evidence>
<keyword evidence="2" id="KW-1185">Reference proteome</keyword>
<dbReference type="HOGENOM" id="CLU_1674611_0_0_4"/>
<protein>
    <submittedName>
        <fullName evidence="1">Uncharacterized protein</fullName>
    </submittedName>
</protein>